<proteinExistence type="predicted"/>
<dbReference type="EMBL" id="JACTNZ010000012">
    <property type="protein sequence ID" value="KAG5521995.1"/>
    <property type="molecule type" value="Genomic_DNA"/>
</dbReference>
<protein>
    <recommendedName>
        <fullName evidence="1">Protein ENHANCED DISEASE RESISTANCE 2 C-terminal domain-containing protein</fullName>
    </recommendedName>
</protein>
<dbReference type="Proteomes" id="UP000823749">
    <property type="component" value="Chromosome 12"/>
</dbReference>
<organism evidence="2 3">
    <name type="scientific">Rhododendron griersonianum</name>
    <dbReference type="NCBI Taxonomy" id="479676"/>
    <lineage>
        <taxon>Eukaryota</taxon>
        <taxon>Viridiplantae</taxon>
        <taxon>Streptophyta</taxon>
        <taxon>Embryophyta</taxon>
        <taxon>Tracheophyta</taxon>
        <taxon>Spermatophyta</taxon>
        <taxon>Magnoliopsida</taxon>
        <taxon>eudicotyledons</taxon>
        <taxon>Gunneridae</taxon>
        <taxon>Pentapetalae</taxon>
        <taxon>asterids</taxon>
        <taxon>Ericales</taxon>
        <taxon>Ericaceae</taxon>
        <taxon>Ericoideae</taxon>
        <taxon>Rhodoreae</taxon>
        <taxon>Rhododendron</taxon>
    </lineage>
</organism>
<dbReference type="PANTHER" id="PTHR31558">
    <property type="entry name" value="CW14 PROTEIN"/>
    <property type="match status" value="1"/>
</dbReference>
<feature type="domain" description="Protein ENHANCED DISEASE RESISTANCE 2 C-terminal" evidence="1">
    <location>
        <begin position="34"/>
        <end position="85"/>
    </location>
</feature>
<keyword evidence="3" id="KW-1185">Reference proteome</keyword>
<dbReference type="Pfam" id="PF07059">
    <property type="entry name" value="EDR2_C"/>
    <property type="match status" value="1"/>
</dbReference>
<dbReference type="AlphaFoldDB" id="A0AAV6I2J5"/>
<dbReference type="InterPro" id="IPR009769">
    <property type="entry name" value="EDR2_C"/>
</dbReference>
<evidence type="ECO:0000259" key="1">
    <source>
        <dbReference type="Pfam" id="PF07059"/>
    </source>
</evidence>
<dbReference type="EMBL" id="JACTNZ010000012">
    <property type="protein sequence ID" value="KAG5521994.1"/>
    <property type="molecule type" value="Genomic_DNA"/>
</dbReference>
<gene>
    <name evidence="2" type="ORF">RHGRI_034268</name>
</gene>
<dbReference type="PANTHER" id="PTHR31558:SF40">
    <property type="entry name" value="EXPRESSED PROTEIN"/>
    <property type="match status" value="1"/>
</dbReference>
<name>A0AAV6I2J5_9ERIC</name>
<comment type="caution">
    <text evidence="2">The sequence shown here is derived from an EMBL/GenBank/DDBJ whole genome shotgun (WGS) entry which is preliminary data.</text>
</comment>
<evidence type="ECO:0000313" key="2">
    <source>
        <dbReference type="EMBL" id="KAG5521995.1"/>
    </source>
</evidence>
<accession>A0AAV6I2J5</accession>
<dbReference type="EMBL" id="JACTNZ010000012">
    <property type="protein sequence ID" value="KAG5521993.1"/>
    <property type="molecule type" value="Genomic_DNA"/>
</dbReference>
<evidence type="ECO:0000313" key="3">
    <source>
        <dbReference type="Proteomes" id="UP000823749"/>
    </source>
</evidence>
<reference evidence="2" key="1">
    <citation type="submission" date="2020-08" db="EMBL/GenBank/DDBJ databases">
        <title>Plant Genome Project.</title>
        <authorList>
            <person name="Zhang R.-G."/>
        </authorList>
    </citation>
    <scope>NUCLEOTIDE SEQUENCE</scope>
    <source>
        <strain evidence="2">WSP0</strain>
        <tissue evidence="2">Leaf</tissue>
    </source>
</reference>
<sequence length="97" mass="10960">MKRSQLQDVGMRLDPRILSFMAIVILEMSGNPVTNCTPYNPIGVDLFVSTRKLNRIAQHLEFPPVKEYEILPELLIVNIQLPTYPASMFLGDSEGRA</sequence>